<keyword evidence="3" id="KW-1185">Reference proteome</keyword>
<organism evidence="2 3">
    <name type="scientific">Granulicella rosea</name>
    <dbReference type="NCBI Taxonomy" id="474952"/>
    <lineage>
        <taxon>Bacteria</taxon>
        <taxon>Pseudomonadati</taxon>
        <taxon>Acidobacteriota</taxon>
        <taxon>Terriglobia</taxon>
        <taxon>Terriglobales</taxon>
        <taxon>Acidobacteriaceae</taxon>
        <taxon>Granulicella</taxon>
    </lineage>
</organism>
<reference evidence="2 3" key="1">
    <citation type="submission" date="2017-06" db="EMBL/GenBank/DDBJ databases">
        <authorList>
            <person name="Kim H.J."/>
            <person name="Triplett B.A."/>
        </authorList>
    </citation>
    <scope>NUCLEOTIDE SEQUENCE [LARGE SCALE GENOMIC DNA]</scope>
    <source>
        <strain evidence="2 3">DSM 18704</strain>
    </source>
</reference>
<feature type="signal peptide" evidence="1">
    <location>
        <begin position="1"/>
        <end position="25"/>
    </location>
</feature>
<evidence type="ECO:0000256" key="1">
    <source>
        <dbReference type="SAM" id="SignalP"/>
    </source>
</evidence>
<evidence type="ECO:0000313" key="3">
    <source>
        <dbReference type="Proteomes" id="UP000198356"/>
    </source>
</evidence>
<evidence type="ECO:0008006" key="4">
    <source>
        <dbReference type="Google" id="ProtNLM"/>
    </source>
</evidence>
<evidence type="ECO:0000313" key="2">
    <source>
        <dbReference type="EMBL" id="SNT34966.1"/>
    </source>
</evidence>
<proteinExistence type="predicted"/>
<dbReference type="EMBL" id="FZOU01000008">
    <property type="protein sequence ID" value="SNT34966.1"/>
    <property type="molecule type" value="Genomic_DNA"/>
</dbReference>
<feature type="chain" id="PRO_5012579672" description="Outer membrane protein beta-barrel domain-containing protein" evidence="1">
    <location>
        <begin position="26"/>
        <end position="180"/>
    </location>
</feature>
<keyword evidence="1" id="KW-0732">Signal</keyword>
<name>A0A239LWR2_9BACT</name>
<sequence>MKLRDAIYLLLLMAGALTRAGMGQALPAAVGPGSYITVGVTASAYESDYGKRLLGGGAVFLDAHVYRRIGVEAEARDLRLHSDLGIHERTYMVGPKYSFLPHRVRPYVKFLVGRGEFDFPYGYAKGSYVALAPGGGLDWKLGKTPVFIRVIDVEYQLWPGFTYGQLKPYGVSSGVAIRVF</sequence>
<dbReference type="Proteomes" id="UP000198356">
    <property type="component" value="Unassembled WGS sequence"/>
</dbReference>
<protein>
    <recommendedName>
        <fullName evidence="4">Outer membrane protein beta-barrel domain-containing protein</fullName>
    </recommendedName>
</protein>
<gene>
    <name evidence="2" type="ORF">SAMN05421770_10841</name>
</gene>
<accession>A0A239LWR2</accession>
<dbReference type="AlphaFoldDB" id="A0A239LWR2"/>